<dbReference type="Proteomes" id="UP000186143">
    <property type="component" value="Unassembled WGS sequence"/>
</dbReference>
<evidence type="ECO:0000259" key="2">
    <source>
        <dbReference type="Pfam" id="PF06724"/>
    </source>
</evidence>
<keyword evidence="1" id="KW-0812">Transmembrane</keyword>
<feature type="transmembrane region" description="Helical" evidence="1">
    <location>
        <begin position="12"/>
        <end position="35"/>
    </location>
</feature>
<feature type="transmembrane region" description="Helical" evidence="1">
    <location>
        <begin position="228"/>
        <end position="249"/>
    </location>
</feature>
<feature type="transmembrane region" description="Helical" evidence="1">
    <location>
        <begin position="55"/>
        <end position="77"/>
    </location>
</feature>
<feature type="transmembrane region" description="Helical" evidence="1">
    <location>
        <begin position="179"/>
        <end position="208"/>
    </location>
</feature>
<dbReference type="EMBL" id="MKIO01000017">
    <property type="protein sequence ID" value="OLP57515.1"/>
    <property type="molecule type" value="Genomic_DNA"/>
</dbReference>
<evidence type="ECO:0000256" key="1">
    <source>
        <dbReference type="SAM" id="Phobius"/>
    </source>
</evidence>
<feature type="transmembrane region" description="Helical" evidence="1">
    <location>
        <begin position="89"/>
        <end position="109"/>
    </location>
</feature>
<dbReference type="Pfam" id="PF06724">
    <property type="entry name" value="DUF1206"/>
    <property type="match status" value="3"/>
</dbReference>
<reference evidence="3 4" key="1">
    <citation type="submission" date="2016-09" db="EMBL/GenBank/DDBJ databases">
        <title>Rhizobium sp. nov., a novel species isolated from the rice rhizosphere.</title>
        <authorList>
            <person name="Zhao J."/>
            <person name="Zhang X."/>
        </authorList>
    </citation>
    <scope>NUCLEOTIDE SEQUENCE [LARGE SCALE GENOMIC DNA]</scope>
    <source>
        <strain evidence="3 4">MH17</strain>
    </source>
</reference>
<dbReference type="InterPro" id="IPR009597">
    <property type="entry name" value="DUF1206"/>
</dbReference>
<accession>A0A1Q9AQB7</accession>
<dbReference type="RefSeq" id="WP_075633000.1">
    <property type="nucleotide sequence ID" value="NZ_MKIO01000017.1"/>
</dbReference>
<keyword evidence="1" id="KW-1133">Transmembrane helix</keyword>
<evidence type="ECO:0000313" key="3">
    <source>
        <dbReference type="EMBL" id="OLP57515.1"/>
    </source>
</evidence>
<name>A0A1Q9AQB7_9HYPH</name>
<feature type="domain" description="DUF1206" evidence="2">
    <location>
        <begin position="10"/>
        <end position="76"/>
    </location>
</feature>
<dbReference type="STRING" id="1672749.BJF92_24210"/>
<protein>
    <recommendedName>
        <fullName evidence="2">DUF1206 domain-containing protein</fullName>
    </recommendedName>
</protein>
<comment type="caution">
    <text evidence="3">The sequence shown here is derived from an EMBL/GenBank/DDBJ whole genome shotgun (WGS) entry which is preliminary data.</text>
</comment>
<feature type="transmembrane region" description="Helical" evidence="1">
    <location>
        <begin position="140"/>
        <end position="158"/>
    </location>
</feature>
<evidence type="ECO:0000313" key="4">
    <source>
        <dbReference type="Proteomes" id="UP000186143"/>
    </source>
</evidence>
<dbReference type="AlphaFoldDB" id="A0A1Q9AQB7"/>
<feature type="domain" description="DUF1206" evidence="2">
    <location>
        <begin position="93"/>
        <end position="163"/>
    </location>
</feature>
<feature type="domain" description="DUF1206" evidence="2">
    <location>
        <begin position="186"/>
        <end position="254"/>
    </location>
</feature>
<gene>
    <name evidence="3" type="ORF">BJF92_24210</name>
</gene>
<proteinExistence type="predicted"/>
<sequence>MTRLEILAKLGYGARGVVYLLVGGMALLAAFGAGGGNVEARSALDLILTQPFGRVWLALVALGLVSFVLWRAVQAAVNPDRQPDNAKGYLIRAGLLVSAATYVSLAFYAGAHALAMPSGGGGGGEQGLASWLMGQPFGRWLAGIVGCCIVGAGIAQIVKGAKRGYRKYVALPPAHAEKLDLICAYGLFARGAVFLITGGFFLLAAVLVDPSQAGSLTDAMAWVRALPFGGALYGFAALGLFAFGLYSLIEARYRRIPDAGRFKLRAVGA</sequence>
<organism evidence="3 4">
    <name type="scientific">Xaviernesmea rhizosphaerae</name>
    <dbReference type="NCBI Taxonomy" id="1672749"/>
    <lineage>
        <taxon>Bacteria</taxon>
        <taxon>Pseudomonadati</taxon>
        <taxon>Pseudomonadota</taxon>
        <taxon>Alphaproteobacteria</taxon>
        <taxon>Hyphomicrobiales</taxon>
        <taxon>Rhizobiaceae</taxon>
        <taxon>Rhizobium/Agrobacterium group</taxon>
        <taxon>Xaviernesmea</taxon>
    </lineage>
</organism>
<dbReference type="OrthoDB" id="5702018at2"/>
<keyword evidence="1" id="KW-0472">Membrane</keyword>